<comment type="caution">
    <text evidence="3">The sequence shown here is derived from an EMBL/GenBank/DDBJ whole genome shotgun (WGS) entry which is preliminary data.</text>
</comment>
<feature type="domain" description="DUF4795" evidence="2">
    <location>
        <begin position="464"/>
        <end position="663"/>
    </location>
</feature>
<feature type="region of interest" description="Disordered" evidence="1">
    <location>
        <begin position="292"/>
        <end position="311"/>
    </location>
</feature>
<gene>
    <name evidence="3" type="ORF">QLX08_006734</name>
</gene>
<accession>A0AAW0ZSM2</accession>
<name>A0AAW0ZSM2_9HYME</name>
<evidence type="ECO:0000256" key="1">
    <source>
        <dbReference type="SAM" id="MobiDB-lite"/>
    </source>
</evidence>
<feature type="region of interest" description="Disordered" evidence="1">
    <location>
        <begin position="128"/>
        <end position="154"/>
    </location>
</feature>
<feature type="region of interest" description="Disordered" evidence="1">
    <location>
        <begin position="783"/>
        <end position="855"/>
    </location>
</feature>
<feature type="compositionally biased region" description="Basic and acidic residues" evidence="1">
    <location>
        <begin position="298"/>
        <end position="311"/>
    </location>
</feature>
<protein>
    <recommendedName>
        <fullName evidence="2">DUF4795 domain-containing protein</fullName>
    </recommendedName>
</protein>
<organism evidence="3 4">
    <name type="scientific">Tetragonisca angustula</name>
    <dbReference type="NCBI Taxonomy" id="166442"/>
    <lineage>
        <taxon>Eukaryota</taxon>
        <taxon>Metazoa</taxon>
        <taxon>Ecdysozoa</taxon>
        <taxon>Arthropoda</taxon>
        <taxon>Hexapoda</taxon>
        <taxon>Insecta</taxon>
        <taxon>Pterygota</taxon>
        <taxon>Neoptera</taxon>
        <taxon>Endopterygota</taxon>
        <taxon>Hymenoptera</taxon>
        <taxon>Apocrita</taxon>
        <taxon>Aculeata</taxon>
        <taxon>Apoidea</taxon>
        <taxon>Anthophila</taxon>
        <taxon>Apidae</taxon>
        <taxon>Tetragonisca</taxon>
    </lineage>
</organism>
<dbReference type="Proteomes" id="UP001432146">
    <property type="component" value="Unassembled WGS sequence"/>
</dbReference>
<dbReference type="EMBL" id="JAWNGG020000123">
    <property type="protein sequence ID" value="KAK9300710.1"/>
    <property type="molecule type" value="Genomic_DNA"/>
</dbReference>
<evidence type="ECO:0000259" key="2">
    <source>
        <dbReference type="Pfam" id="PF16043"/>
    </source>
</evidence>
<dbReference type="InterPro" id="IPR032013">
    <property type="entry name" value="DUF4795"/>
</dbReference>
<sequence>MSAKTANAPSPAAEEVASLQVSLPQMLDLALGTPEVGAVNLNILHNFLHILLHRINLGSTTVEYRGDDANRIKTMVNSLRTGPSLYLQEYNIIDDSGKVEDRVLTGAISAKVDVLVDESEDIRSSSLPVTEREKFEKEHEDLKKTKGVRKQIGPQTEGKGETVIFVEPVVDGATPTALSFKRLEQNVKDLQQRFQALEDLATTPELLERLKGKITDPLTDVWQIINITKRLDASEQGIDKLTKTMQDVIKGDVTLATADTSRIEERLESLENALNNLDRVVKNLQLISGAEENADAEAGEKDEAQREHEGEQAIKRISLSELLGGIDIKEMHKDVATLQTEVSQMKDQLTDLNEKVAKTETELNKMLEAKEQPIKEARKDIETEHRKETEAAKGATEIEKTASPEEEPEKTELPKETLVESPKTLEETIDSEELQSIRERLEKLEKDVTFLFEKVDSAPMAGVEGADIDDLISRINDIQAEMEKLSQTVDRLIDDRESREMNLNALLEQVELLKTIKADREDLEEALADKADAHAIHRKVSYDQFDAACDDLAHGLEDAIYKLGQQEEIWQQALNEVQKEMEGKVDKIEISPLKDFVHHRLKSLQDKLKKVAEAREEIEAAGTKKLLRDVQCISCDKDVVMRMDPTHKFKAETLPCTTSMKPYLTYELDQVRKQHRRLPHSRNMIQFEAAMQEEAKKQKSARDTLVKTPRDHLCNRYCGGSHTITTPQQRVMRMGHFLTQWGPEIIQLTEGVIKGTDGKMYKSRRIPNKMDICGPAYCNERGDEPRSLDKQSMASAQSTVSRKTDKQSSTNSKKRSARRQPRDVTKEVIEELAETPRTEIDDQEFGMSMDTDEHGDRIVQFIEEEEMGEQD</sequence>
<feature type="region of interest" description="Disordered" evidence="1">
    <location>
        <begin position="379"/>
        <end position="430"/>
    </location>
</feature>
<keyword evidence="4" id="KW-1185">Reference proteome</keyword>
<proteinExistence type="predicted"/>
<feature type="compositionally biased region" description="Basic and acidic residues" evidence="1">
    <location>
        <begin position="820"/>
        <end position="840"/>
    </location>
</feature>
<dbReference type="PANTHER" id="PTHR47080:SF1">
    <property type="entry name" value="CHROMOSOME 16 OPEN READING FRAME 96"/>
    <property type="match status" value="1"/>
</dbReference>
<dbReference type="AlphaFoldDB" id="A0AAW0ZSM2"/>
<evidence type="ECO:0000313" key="3">
    <source>
        <dbReference type="EMBL" id="KAK9300710.1"/>
    </source>
</evidence>
<feature type="compositionally biased region" description="Basic and acidic residues" evidence="1">
    <location>
        <begin position="410"/>
        <end position="426"/>
    </location>
</feature>
<feature type="compositionally biased region" description="Basic and acidic residues" evidence="1">
    <location>
        <begin position="130"/>
        <end position="144"/>
    </location>
</feature>
<reference evidence="3 4" key="1">
    <citation type="submission" date="2024-05" db="EMBL/GenBank/DDBJ databases">
        <title>The nuclear and mitochondrial genome assemblies of Tetragonisca angustula (Apidae: Meliponini), a tiny yet remarkable pollinator in the Neotropics.</title>
        <authorList>
            <person name="Ferrari R."/>
            <person name="Ricardo P.C."/>
            <person name="Dias F.C."/>
            <person name="Araujo N.S."/>
            <person name="Soares D.O."/>
            <person name="Zhou Q.-S."/>
            <person name="Zhu C.-D."/>
            <person name="Coutinho L."/>
            <person name="Airas M.C."/>
            <person name="Batista T.M."/>
        </authorList>
    </citation>
    <scope>NUCLEOTIDE SEQUENCE [LARGE SCALE GENOMIC DNA]</scope>
    <source>
        <strain evidence="3">ASF017062</strain>
        <tissue evidence="3">Abdomen</tissue>
    </source>
</reference>
<feature type="compositionally biased region" description="Basic and acidic residues" evidence="1">
    <location>
        <begin position="379"/>
        <end position="403"/>
    </location>
</feature>
<evidence type="ECO:0000313" key="4">
    <source>
        <dbReference type="Proteomes" id="UP001432146"/>
    </source>
</evidence>
<dbReference type="Pfam" id="PF16043">
    <property type="entry name" value="DUF4795"/>
    <property type="match status" value="1"/>
</dbReference>
<feature type="compositionally biased region" description="Polar residues" evidence="1">
    <location>
        <begin position="790"/>
        <end position="811"/>
    </location>
</feature>
<dbReference type="PANTHER" id="PTHR47080">
    <property type="entry name" value="CHROMOSOME 16 OPEN READING FRAME 96"/>
    <property type="match status" value="1"/>
</dbReference>